<feature type="region of interest" description="Disordered" evidence="1">
    <location>
        <begin position="1"/>
        <end position="25"/>
    </location>
</feature>
<feature type="non-terminal residue" evidence="2">
    <location>
        <position position="62"/>
    </location>
</feature>
<name>A0A0F8XKH6_9ZZZZ</name>
<dbReference type="EMBL" id="LAZR01062401">
    <property type="protein sequence ID" value="KKK61595.1"/>
    <property type="molecule type" value="Genomic_DNA"/>
</dbReference>
<evidence type="ECO:0000313" key="2">
    <source>
        <dbReference type="EMBL" id="KKK61595.1"/>
    </source>
</evidence>
<accession>A0A0F8XKH6</accession>
<organism evidence="2">
    <name type="scientific">marine sediment metagenome</name>
    <dbReference type="NCBI Taxonomy" id="412755"/>
    <lineage>
        <taxon>unclassified sequences</taxon>
        <taxon>metagenomes</taxon>
        <taxon>ecological metagenomes</taxon>
    </lineage>
</organism>
<protein>
    <submittedName>
        <fullName evidence="2">Uncharacterized protein</fullName>
    </submittedName>
</protein>
<dbReference type="AlphaFoldDB" id="A0A0F8XKH6"/>
<reference evidence="2" key="1">
    <citation type="journal article" date="2015" name="Nature">
        <title>Complex archaea that bridge the gap between prokaryotes and eukaryotes.</title>
        <authorList>
            <person name="Spang A."/>
            <person name="Saw J.H."/>
            <person name="Jorgensen S.L."/>
            <person name="Zaremba-Niedzwiedzka K."/>
            <person name="Martijn J."/>
            <person name="Lind A.E."/>
            <person name="van Eijk R."/>
            <person name="Schleper C."/>
            <person name="Guy L."/>
            <person name="Ettema T.J."/>
        </authorList>
    </citation>
    <scope>NUCLEOTIDE SEQUENCE</scope>
</reference>
<gene>
    <name evidence="2" type="ORF">LCGC14_3012780</name>
</gene>
<comment type="caution">
    <text evidence="2">The sequence shown here is derived from an EMBL/GenBank/DDBJ whole genome shotgun (WGS) entry which is preliminary data.</text>
</comment>
<evidence type="ECO:0000256" key="1">
    <source>
        <dbReference type="SAM" id="MobiDB-lite"/>
    </source>
</evidence>
<sequence>MSACTSAERVPFTTYAPMPEGADDLQQGDIIQPDDEIAAVLEQVHEHFSGGRYTAFIVLTQT</sequence>
<proteinExistence type="predicted"/>